<dbReference type="Proteomes" id="UP000594263">
    <property type="component" value="Unplaced"/>
</dbReference>
<feature type="domain" description="CCT" evidence="5">
    <location>
        <begin position="301"/>
        <end position="343"/>
    </location>
</feature>
<evidence type="ECO:0000313" key="7">
    <source>
        <dbReference type="Proteomes" id="UP000594263"/>
    </source>
</evidence>
<organism evidence="6 7">
    <name type="scientific">Kalanchoe fedtschenkoi</name>
    <name type="common">Lavender scallops</name>
    <name type="synonym">South American air plant</name>
    <dbReference type="NCBI Taxonomy" id="63787"/>
    <lineage>
        <taxon>Eukaryota</taxon>
        <taxon>Viridiplantae</taxon>
        <taxon>Streptophyta</taxon>
        <taxon>Embryophyta</taxon>
        <taxon>Tracheophyta</taxon>
        <taxon>Spermatophyta</taxon>
        <taxon>Magnoliopsida</taxon>
        <taxon>eudicotyledons</taxon>
        <taxon>Gunneridae</taxon>
        <taxon>Pentapetalae</taxon>
        <taxon>Saxifragales</taxon>
        <taxon>Crassulaceae</taxon>
        <taxon>Kalanchoe</taxon>
    </lineage>
</organism>
<feature type="region of interest" description="Disordered" evidence="4">
    <location>
        <begin position="1"/>
        <end position="40"/>
    </location>
</feature>
<evidence type="ECO:0000259" key="5">
    <source>
        <dbReference type="PROSITE" id="PS51017"/>
    </source>
</evidence>
<dbReference type="Gramene" id="Kaladp0042s0203.1.v1.1">
    <property type="protein sequence ID" value="Kaladp0042s0203.1.v1.1"/>
    <property type="gene ID" value="Kaladp0042s0203.v1.1"/>
</dbReference>
<comment type="subcellular location">
    <subcellularLocation>
        <location evidence="1 3">Nucleus</location>
    </subcellularLocation>
</comment>
<dbReference type="InterPro" id="IPR052453">
    <property type="entry name" value="CONSTANS-like_ZF"/>
</dbReference>
<keyword evidence="2 3" id="KW-0539">Nucleus</keyword>
<dbReference type="GO" id="GO:0005634">
    <property type="term" value="C:nucleus"/>
    <property type="evidence" value="ECO:0007669"/>
    <property type="project" value="UniProtKB-SubCell"/>
</dbReference>
<accession>A0A7N0TR26</accession>
<evidence type="ECO:0000256" key="2">
    <source>
        <dbReference type="ARBA" id="ARBA00023242"/>
    </source>
</evidence>
<dbReference type="PANTHER" id="PTHR31874">
    <property type="entry name" value="CCT MOTIF FAMILY PROTEIN, EXPRESSED"/>
    <property type="match status" value="1"/>
</dbReference>
<evidence type="ECO:0000313" key="6">
    <source>
        <dbReference type="EnsemblPlants" id="Kaladp0042s0203.1.v1.1"/>
    </source>
</evidence>
<reference evidence="6" key="1">
    <citation type="submission" date="2021-01" db="UniProtKB">
        <authorList>
            <consortium name="EnsemblPlants"/>
        </authorList>
    </citation>
    <scope>IDENTIFICATION</scope>
</reference>
<evidence type="ECO:0000256" key="1">
    <source>
        <dbReference type="ARBA" id="ARBA00004123"/>
    </source>
</evidence>
<protein>
    <recommendedName>
        <fullName evidence="5">CCT domain-containing protein</fullName>
    </recommendedName>
</protein>
<dbReference type="PANTHER" id="PTHR31874:SF25">
    <property type="entry name" value="CCT MOTIF FAMILY PROTEIN"/>
    <property type="match status" value="1"/>
</dbReference>
<dbReference type="InterPro" id="IPR010402">
    <property type="entry name" value="CCT_domain"/>
</dbReference>
<keyword evidence="7" id="KW-1185">Reference proteome</keyword>
<feature type="compositionally biased region" description="Basic residues" evidence="4">
    <location>
        <begin position="7"/>
        <end position="24"/>
    </location>
</feature>
<evidence type="ECO:0000256" key="4">
    <source>
        <dbReference type="SAM" id="MobiDB-lite"/>
    </source>
</evidence>
<dbReference type="AlphaFoldDB" id="A0A7N0TR26"/>
<dbReference type="PROSITE" id="PS51017">
    <property type="entry name" value="CCT"/>
    <property type="match status" value="1"/>
</dbReference>
<dbReference type="Pfam" id="PF06203">
    <property type="entry name" value="CCT"/>
    <property type="match status" value="1"/>
</dbReference>
<dbReference type="GO" id="GO:0006355">
    <property type="term" value="P:regulation of DNA-templated transcription"/>
    <property type="evidence" value="ECO:0007669"/>
    <property type="project" value="TreeGrafter"/>
</dbReference>
<evidence type="ECO:0000256" key="3">
    <source>
        <dbReference type="PROSITE-ProRule" id="PRU00357"/>
    </source>
</evidence>
<name>A0A7N0TR26_KALFE</name>
<dbReference type="EnsemblPlants" id="Kaladp0042s0203.1.v1.1">
    <property type="protein sequence ID" value="Kaladp0042s0203.1.v1.1"/>
    <property type="gene ID" value="Kaladp0042s0203.v1.1"/>
</dbReference>
<proteinExistence type="predicted"/>
<sequence>MCGKFGARARRILTMRSRRSKRGRRDGDGDGAGGGAVKVKEESVAARKVRTRIRRPRYVSLTRLDRKAEEADKAVDERDEMEMRLIELFPMRAAAGSAAVSAAVSVAVSAAEEVSRISEYFFSEECDTSTSLTGLLDSEAVSVPATLAPSPLAAEREARAVEGAETDEKLVKAALRGREREESEEKWVSYSEVVEDVSSSAVDGCGPAAEEKRGMKRKRLSLKLDYKEVLDAWDGGRSLFVGHGDGSQIVPGFDDDEIFGGDSNVAWSVPNQNAKKVVIKEEEIVGSLEEEELKWKMGRIREASLLRYKEKRQNRLFSKRIRYEVRKLNAEKRPRIKGRFVKRD</sequence>